<protein>
    <submittedName>
        <fullName evidence="2">HET-domain-containing protein</fullName>
    </submittedName>
</protein>
<reference evidence="2" key="1">
    <citation type="submission" date="2023-06" db="EMBL/GenBank/DDBJ databases">
        <title>Genome-scale phylogeny and comparative genomics of the fungal order Sordariales.</title>
        <authorList>
            <consortium name="Lawrence Berkeley National Laboratory"/>
            <person name="Hensen N."/>
            <person name="Bonometti L."/>
            <person name="Westerberg I."/>
            <person name="Brannstrom I.O."/>
            <person name="Guillou S."/>
            <person name="Cros-Aarteil S."/>
            <person name="Calhoun S."/>
            <person name="Haridas S."/>
            <person name="Kuo A."/>
            <person name="Mondo S."/>
            <person name="Pangilinan J."/>
            <person name="Riley R."/>
            <person name="Labutti K."/>
            <person name="Andreopoulos B."/>
            <person name="Lipzen A."/>
            <person name="Chen C."/>
            <person name="Yanf M."/>
            <person name="Daum C."/>
            <person name="Ng V."/>
            <person name="Clum A."/>
            <person name="Steindorff A."/>
            <person name="Ohm R."/>
            <person name="Martin F."/>
            <person name="Silar P."/>
            <person name="Natvig D."/>
            <person name="Lalanne C."/>
            <person name="Gautier V."/>
            <person name="Ament-Velasquez S.L."/>
            <person name="Kruys A."/>
            <person name="Hutchinson M.I."/>
            <person name="Powell A.J."/>
            <person name="Barry K."/>
            <person name="Miller A.N."/>
            <person name="Grigoriev I.V."/>
            <person name="Debuchy R."/>
            <person name="Gladieux P."/>
            <person name="Thoren M.H."/>
            <person name="Johannesson H."/>
        </authorList>
    </citation>
    <scope>NUCLEOTIDE SEQUENCE</scope>
    <source>
        <strain evidence="2">PSN4</strain>
    </source>
</reference>
<dbReference type="AlphaFoldDB" id="A0AAJ0B2N2"/>
<comment type="caution">
    <text evidence="2">The sequence shown here is derived from an EMBL/GenBank/DDBJ whole genome shotgun (WGS) entry which is preliminary data.</text>
</comment>
<name>A0AAJ0B2N2_9PEZI</name>
<evidence type="ECO:0000313" key="3">
    <source>
        <dbReference type="Proteomes" id="UP001239445"/>
    </source>
</evidence>
<gene>
    <name evidence="2" type="ORF">QBC47DRAFT_311443</name>
</gene>
<dbReference type="InterPro" id="IPR010730">
    <property type="entry name" value="HET"/>
</dbReference>
<proteinExistence type="predicted"/>
<feature type="domain" description="Heterokaryon incompatibility" evidence="1">
    <location>
        <begin position="234"/>
        <end position="385"/>
    </location>
</feature>
<accession>A0AAJ0B2N2</accession>
<dbReference type="PANTHER" id="PTHR33112">
    <property type="entry name" value="DOMAIN PROTEIN, PUTATIVE-RELATED"/>
    <property type="match status" value="1"/>
</dbReference>
<dbReference type="PANTHER" id="PTHR33112:SF12">
    <property type="entry name" value="HETEROKARYON INCOMPATIBILITY DOMAIN-CONTAINING PROTEIN"/>
    <property type="match status" value="1"/>
</dbReference>
<feature type="non-terminal residue" evidence="2">
    <location>
        <position position="1"/>
    </location>
</feature>
<keyword evidence="3" id="KW-1185">Reference proteome</keyword>
<dbReference type="Pfam" id="PF06985">
    <property type="entry name" value="HET"/>
    <property type="match status" value="1"/>
</dbReference>
<organism evidence="2 3">
    <name type="scientific">Echria macrotheca</name>
    <dbReference type="NCBI Taxonomy" id="438768"/>
    <lineage>
        <taxon>Eukaryota</taxon>
        <taxon>Fungi</taxon>
        <taxon>Dikarya</taxon>
        <taxon>Ascomycota</taxon>
        <taxon>Pezizomycotina</taxon>
        <taxon>Sordariomycetes</taxon>
        <taxon>Sordariomycetidae</taxon>
        <taxon>Sordariales</taxon>
        <taxon>Schizotheciaceae</taxon>
        <taxon>Echria</taxon>
    </lineage>
</organism>
<sequence>AAVNHNRRYEHMPAAMVPHWYIRLWSVIPEPSSERAKDALCTNCRHIDIRALFRQPATTVMPLARDFIALGRLESILQEGIAGCKLCALALRVILIDATSDLPPSTTADERLAKKREKLNALLKETYYVCPIKFKAQPPAPILYLCSRSDVAEMVAKRTRPRYTMGFRPMHQSCPSHGRALRNPGTIDFEWIRKTLRMCDERDVGKLDYRHAVPVRAIDVDAMCIADVADGQRYVTLSYVWGANVQQLRLTKSAEQTFRQPGGLQDFLGQIPQTIQDAIALTRAIGERYLWVDVLCIVQDDDADLQHSIGEMGSIYRNSILTICACCGDDASYGLPGVRPGTRTATDQTCSAVGQCLGLSNVIGDSADAAEEGCTWATRGWTMQEKVLSQRKLEITDRSVRWWCWHAVASEDENCQHPHWDIGEEHRTMYFFKTEHEQVVSKITGKKCNMDTYAFMVADYTGRSLTHHGDAEMAFRGVLKQIQYSFRGTFLAGLPDTELSAALLWVPLGKQQRRRDATTGRDLFPSWSWLGWSGKASYPWLVERSMPMSEAGCPLEWRRQTWRQGDHDEWFTGLEYRLNGSSDPNWREKTRGKPPRWRIHESDGWCSTEDDEEGSGWLHPVEVAFPSSSTRANQYTGHATNARDIRTLRLRTLSACFHLEGTFRRRKDNHDHLHAVYQMRVLDPKGFSVGYIYTPDPSTMTVEGQSQFGGGGPREFIALSRASTNPDPRFGRDLLYTTPISELSSVYSTWDPGNDSSAGHENSEDVDDIAHFNTRLFDPELPWGLFNVMMISREGEVAKRVAIGRIHVAAFMGGLPLLKEITLE</sequence>
<dbReference type="EMBL" id="MU839853">
    <property type="protein sequence ID" value="KAK1749704.1"/>
    <property type="molecule type" value="Genomic_DNA"/>
</dbReference>
<evidence type="ECO:0000259" key="1">
    <source>
        <dbReference type="Pfam" id="PF06985"/>
    </source>
</evidence>
<evidence type="ECO:0000313" key="2">
    <source>
        <dbReference type="EMBL" id="KAK1749704.1"/>
    </source>
</evidence>
<dbReference type="Proteomes" id="UP001239445">
    <property type="component" value="Unassembled WGS sequence"/>
</dbReference>